<sequence>MIRRRITAVAMAVGAVLPLGVVAAPGAQARPSDCDGGNLSGYYDTVYSRSFYGRTIELRNASLLDIHSKARLLNYRSGDLVWIDRSLRTMPLTPKYPGDNQVRGYGGGWKQCGPFGRSESNVVRSWHFAVRACFRPAGGPTSECGPWYIDQ</sequence>
<proteinExistence type="predicted"/>
<organism evidence="2 3">
    <name type="scientific">Streptomyces niveiscabiei</name>
    <dbReference type="NCBI Taxonomy" id="164115"/>
    <lineage>
        <taxon>Bacteria</taxon>
        <taxon>Bacillati</taxon>
        <taxon>Actinomycetota</taxon>
        <taxon>Actinomycetes</taxon>
        <taxon>Kitasatosporales</taxon>
        <taxon>Streptomycetaceae</taxon>
        <taxon>Streptomyces</taxon>
    </lineage>
</organism>
<comment type="caution">
    <text evidence="2">The sequence shown here is derived from an EMBL/GenBank/DDBJ whole genome shotgun (WGS) entry which is preliminary data.</text>
</comment>
<keyword evidence="1" id="KW-0732">Signal</keyword>
<gene>
    <name evidence="2" type="ORF">ACKI18_46265</name>
</gene>
<dbReference type="Proteomes" id="UP001631957">
    <property type="component" value="Unassembled WGS sequence"/>
</dbReference>
<keyword evidence="3" id="KW-1185">Reference proteome</keyword>
<dbReference type="RefSeq" id="WP_055724159.1">
    <property type="nucleotide sequence ID" value="NZ_JBJVNI010000049.1"/>
</dbReference>
<evidence type="ECO:0000313" key="3">
    <source>
        <dbReference type="Proteomes" id="UP001631957"/>
    </source>
</evidence>
<evidence type="ECO:0000256" key="1">
    <source>
        <dbReference type="SAM" id="SignalP"/>
    </source>
</evidence>
<reference evidence="2 3" key="1">
    <citation type="submission" date="2024-12" db="EMBL/GenBank/DDBJ databases">
        <title>Forecasting of Potato common scab and diversities of Pathogenic streptomyces spp. in china.</title>
        <authorList>
            <person name="Handique U."/>
            <person name="Wu J."/>
        </authorList>
    </citation>
    <scope>NUCLEOTIDE SEQUENCE [LARGE SCALE GENOMIC DNA]</scope>
    <source>
        <strain evidence="2 3">ZRIMU1530</strain>
    </source>
</reference>
<evidence type="ECO:0000313" key="2">
    <source>
        <dbReference type="EMBL" id="MFM9616071.1"/>
    </source>
</evidence>
<accession>A0ABW9I877</accession>
<protein>
    <recommendedName>
        <fullName evidence="4">Secreted protein</fullName>
    </recommendedName>
</protein>
<dbReference type="EMBL" id="JBJVNI010000049">
    <property type="protein sequence ID" value="MFM9616071.1"/>
    <property type="molecule type" value="Genomic_DNA"/>
</dbReference>
<feature type="signal peptide" evidence="1">
    <location>
        <begin position="1"/>
        <end position="23"/>
    </location>
</feature>
<name>A0ABW9I877_9ACTN</name>
<feature type="chain" id="PRO_5046167360" description="Secreted protein" evidence="1">
    <location>
        <begin position="24"/>
        <end position="151"/>
    </location>
</feature>
<evidence type="ECO:0008006" key="4">
    <source>
        <dbReference type="Google" id="ProtNLM"/>
    </source>
</evidence>